<evidence type="ECO:0000313" key="2">
    <source>
        <dbReference type="Proteomes" id="UP001059596"/>
    </source>
</evidence>
<gene>
    <name evidence="1" type="ORF">M5D96_003129</name>
</gene>
<sequence>MEEQDAQLVRLHCWQYTFFGNRCSGQSLKGSVKKWLPTRIPLLVRVCVSMVVFWKTCAFKTRL</sequence>
<organism evidence="1 2">
    <name type="scientific">Drosophila gunungcola</name>
    <name type="common">fruit fly</name>
    <dbReference type="NCBI Taxonomy" id="103775"/>
    <lineage>
        <taxon>Eukaryota</taxon>
        <taxon>Metazoa</taxon>
        <taxon>Ecdysozoa</taxon>
        <taxon>Arthropoda</taxon>
        <taxon>Hexapoda</taxon>
        <taxon>Insecta</taxon>
        <taxon>Pterygota</taxon>
        <taxon>Neoptera</taxon>
        <taxon>Endopterygota</taxon>
        <taxon>Diptera</taxon>
        <taxon>Brachycera</taxon>
        <taxon>Muscomorpha</taxon>
        <taxon>Ephydroidea</taxon>
        <taxon>Drosophilidae</taxon>
        <taxon>Drosophila</taxon>
        <taxon>Sophophora</taxon>
    </lineage>
</organism>
<accession>A0A9Q0BWQ5</accession>
<keyword evidence="2" id="KW-1185">Reference proteome</keyword>
<reference evidence="1" key="1">
    <citation type="journal article" date="2023" name="Genome Biol. Evol.">
        <title>Long-read-based Genome Assembly of Drosophila gunungcola Reveals Fewer Chemosensory Genes in Flower-breeding Species.</title>
        <authorList>
            <person name="Negi A."/>
            <person name="Liao B.Y."/>
            <person name="Yeh S.D."/>
        </authorList>
    </citation>
    <scope>NUCLEOTIDE SEQUENCE</scope>
    <source>
        <strain evidence="1">Sukarami</strain>
    </source>
</reference>
<dbReference type="AlphaFoldDB" id="A0A9Q0BWQ5"/>
<comment type="caution">
    <text evidence="1">The sequence shown here is derived from an EMBL/GenBank/DDBJ whole genome shotgun (WGS) entry which is preliminary data.</text>
</comment>
<dbReference type="EMBL" id="JAMKOV010000001">
    <property type="protein sequence ID" value="KAI8046911.1"/>
    <property type="molecule type" value="Genomic_DNA"/>
</dbReference>
<name>A0A9Q0BWQ5_9MUSC</name>
<proteinExistence type="predicted"/>
<evidence type="ECO:0000313" key="1">
    <source>
        <dbReference type="EMBL" id="KAI8046911.1"/>
    </source>
</evidence>
<dbReference type="Proteomes" id="UP001059596">
    <property type="component" value="Chromosome 3R"/>
</dbReference>
<protein>
    <submittedName>
        <fullName evidence="1">Uncharacterized protein</fullName>
    </submittedName>
</protein>